<evidence type="ECO:0000313" key="1">
    <source>
        <dbReference type="EMBL" id="CAB4190609.1"/>
    </source>
</evidence>
<reference evidence="1" key="1">
    <citation type="submission" date="2020-05" db="EMBL/GenBank/DDBJ databases">
        <authorList>
            <person name="Chiriac C."/>
            <person name="Salcher M."/>
            <person name="Ghai R."/>
            <person name="Kavagutti S V."/>
        </authorList>
    </citation>
    <scope>NUCLEOTIDE SEQUENCE</scope>
</reference>
<protein>
    <recommendedName>
        <fullName evidence="2">Anp1</fullName>
    </recommendedName>
</protein>
<proteinExistence type="predicted"/>
<dbReference type="InterPro" id="IPR029044">
    <property type="entry name" value="Nucleotide-diphossugar_trans"/>
</dbReference>
<dbReference type="EMBL" id="LR797156">
    <property type="protein sequence ID" value="CAB4190609.1"/>
    <property type="molecule type" value="Genomic_DNA"/>
</dbReference>
<evidence type="ECO:0008006" key="2">
    <source>
        <dbReference type="Google" id="ProtNLM"/>
    </source>
</evidence>
<name>A0A6J5R184_9CAUD</name>
<gene>
    <name evidence="1" type="ORF">UFOVP1193_78</name>
</gene>
<dbReference type="Gene3D" id="3.90.550.40">
    <property type="match status" value="1"/>
</dbReference>
<dbReference type="SUPFAM" id="SSF53448">
    <property type="entry name" value="Nucleotide-diphospho-sugar transferases"/>
    <property type="match status" value="1"/>
</dbReference>
<accession>A0A6J5R184</accession>
<organism evidence="1">
    <name type="scientific">uncultured Caudovirales phage</name>
    <dbReference type="NCBI Taxonomy" id="2100421"/>
    <lineage>
        <taxon>Viruses</taxon>
        <taxon>Duplodnaviria</taxon>
        <taxon>Heunggongvirae</taxon>
        <taxon>Uroviricota</taxon>
        <taxon>Caudoviricetes</taxon>
        <taxon>Peduoviridae</taxon>
        <taxon>Maltschvirus</taxon>
        <taxon>Maltschvirus maltsch</taxon>
    </lineage>
</organism>
<sequence>MAATKGYELAGRRLFVALPAYDFKVSLKLAVSLASFAQSAGQHGVSIQIGSICGCSVVSRVRNLLAKDMLESDCTDLLFIDSDINFEPDDVLRLMAWSSDPKKGIVAGVPRTRSEDKVYITDLDYDENNQLTMNGMGLVRAKRVATAFMMVRREVFEVLSSKHPEWEYDDKRSNRRLNAMFDFKVTDEGYMGEDFLFCDRARAEGFEIWIDPTIKLGHMGVQEYKGEFGRDVLYPMIVPDQKVSNG</sequence>